<reference evidence="5 6" key="1">
    <citation type="journal article" date="2024" name="Nat. Commun.">
        <title>Phylogenomics reveals the evolutionary origins of lichenization in chlorophyte algae.</title>
        <authorList>
            <person name="Puginier C."/>
            <person name="Libourel C."/>
            <person name="Otte J."/>
            <person name="Skaloud P."/>
            <person name="Haon M."/>
            <person name="Grisel S."/>
            <person name="Petersen M."/>
            <person name="Berrin J.G."/>
            <person name="Delaux P.M."/>
            <person name="Dal Grande F."/>
            <person name="Keller J."/>
        </authorList>
    </citation>
    <scope>NUCLEOTIDE SEQUENCE [LARGE SCALE GENOMIC DNA]</scope>
    <source>
        <strain evidence="5 6">SAG 2043</strain>
    </source>
</reference>
<dbReference type="SMART" id="SM00320">
    <property type="entry name" value="WD40"/>
    <property type="match status" value="12"/>
</dbReference>
<dbReference type="Gene3D" id="2.130.10.10">
    <property type="entry name" value="YVTN repeat-like/Quinoprotein amine dehydrogenase"/>
    <property type="match status" value="3"/>
</dbReference>
<evidence type="ECO:0000256" key="4">
    <source>
        <dbReference type="SAM" id="MobiDB-lite"/>
    </source>
</evidence>
<dbReference type="CDD" id="cd00200">
    <property type="entry name" value="WD40"/>
    <property type="match status" value="1"/>
</dbReference>
<protein>
    <submittedName>
        <fullName evidence="5">Uncharacterized protein</fullName>
    </submittedName>
</protein>
<accession>A0AAW1Q4G6</accession>
<feature type="repeat" description="WD" evidence="3">
    <location>
        <begin position="552"/>
        <end position="594"/>
    </location>
</feature>
<dbReference type="PANTHER" id="PTHR44464:SF1">
    <property type="entry name" value="WD REPEAT-CONTAINING PROTEIN 17"/>
    <property type="match status" value="1"/>
</dbReference>
<dbReference type="PANTHER" id="PTHR44464">
    <property type="entry name" value="WD REPEAT-CONTAINING PROTEIN 17"/>
    <property type="match status" value="1"/>
</dbReference>
<keyword evidence="6" id="KW-1185">Reference proteome</keyword>
<dbReference type="PROSITE" id="PS50082">
    <property type="entry name" value="WD_REPEATS_2"/>
    <property type="match status" value="4"/>
</dbReference>
<keyword evidence="1 3" id="KW-0853">WD repeat</keyword>
<evidence type="ECO:0000256" key="1">
    <source>
        <dbReference type="ARBA" id="ARBA00022574"/>
    </source>
</evidence>
<comment type="caution">
    <text evidence="5">The sequence shown here is derived from an EMBL/GenBank/DDBJ whole genome shotgun (WGS) entry which is preliminary data.</text>
</comment>
<dbReference type="EMBL" id="JALJOR010000006">
    <property type="protein sequence ID" value="KAK9815758.1"/>
    <property type="molecule type" value="Genomic_DNA"/>
</dbReference>
<sequence>MRQCRLVPAGSQQWFRSPVVVGPGQEFAYCSGLAVYVHSLKDHRLQRILAGFTKTLCGISWSPHDAALLATAAQDCAVKVWHLDSEAETYSLTLAAAVSHLEWGLHNASTIFAASEGVLYAWDFRLSETQKLISLSAPLTCLRQSPTCPSTVALATQDGCIHLLDIHTRATRKVKLDSPPTDIQFDPLSATYMLVCLKSGQLMLYELETLTEVSSFAKQPSGVRSAAFVPGAPGSFVVVSARMGALQLWNVSQQQPIQLLATGLNGIQSVTAVPKASAAATQRKVSGQFPAAALAAATAASVTSQPAPETTRLVLSSKDGRVGVYDLDKRAMLWCSDGGSTETIFDCCFKPGDPYTYATVDYASGVKLWDVQTGKCRASLAGCQGVLYSVSWSPDGTRLAVSSIEGKVFLLDVAKGMVTGTVTAHTAPCYRVAWHPTNNNLLASASQDRTCVIFTAAGEVQQRLTHPLGVSGVAWSHSVPEALAVSCDDCHIYLYDFAPDIQKFAFRRALAGHAAKVFNVEWSPLLPEVLLSGSDDKTARVWDLAAGTAVGLTGHSDFVRGLMWHTELPCIALTGSWDRTVRVWNTMTGACLKVVTDHHADIYGISAHPQRPFTVVTSSRDTTVRHWNLAGLFPALLLKAYLGAEFRAKASENESPVGEIALCGPASAALQAAMKDRDEFARYAALFSFFGTPGPVQQLWDLARIVKTGICTEAGPQGDAGLPHCRAVMQTLNAKAQQLELARHTKAKGIGSTKKDDVLRAAAAMHLQAGNLEAYCDIMISLDEWDRATAVAPAVSLQYWASLLRQRIEKASAASTPVDELAPMYIASNSADGLVDRLLADQRFADAFAVCSTSSSGGFGHLSLAKAQKEAALPSLLGSKAFGSGKEALPPVKPMGALLQPLKKIVSGIPGEFDAAGRAKMKSIRAKQAQAFREDGDPVTAACCHLSVDDTAGAVDKLVRGNEVELAHALATALDVPDRDHLHQLLASKCEAAGEHMLAASLLRNLPDGKAQVELLAARFRNSDEAAVLDMYKQLGLKPSLKEYQAQAQCGDAEDVKSIRCLLLARAHEQAARRCVACLRTILSRDAWTLADTKQAHDAAASCHAAQLPRSLQEELLAYCSYLGALKAGELGCLDIVPYLFSRTRCVVRQQPLEMPVSLAHMAVQEARLVGQCEPERARKLLQGVIDAADNPASLKEQASSQLRALPSGQETGTSRQTDTGSVILAGASIPSGGHRGRSHSSHITGRPIQGPSMVLAEGVEISLGEAVMLAQVFPFDPICTGQRFQVNGC</sequence>
<evidence type="ECO:0000256" key="2">
    <source>
        <dbReference type="ARBA" id="ARBA00022737"/>
    </source>
</evidence>
<dbReference type="PROSITE" id="PS00678">
    <property type="entry name" value="WD_REPEATS_1"/>
    <property type="match status" value="1"/>
</dbReference>
<dbReference type="Proteomes" id="UP001489004">
    <property type="component" value="Unassembled WGS sequence"/>
</dbReference>
<dbReference type="PRINTS" id="PR00320">
    <property type="entry name" value="GPROTEINBRPT"/>
</dbReference>
<evidence type="ECO:0000313" key="5">
    <source>
        <dbReference type="EMBL" id="KAK9815758.1"/>
    </source>
</evidence>
<proteinExistence type="predicted"/>
<feature type="repeat" description="WD" evidence="3">
    <location>
        <begin position="49"/>
        <end position="91"/>
    </location>
</feature>
<dbReference type="SUPFAM" id="SSF50978">
    <property type="entry name" value="WD40 repeat-like"/>
    <property type="match status" value="2"/>
</dbReference>
<dbReference type="InterPro" id="IPR036322">
    <property type="entry name" value="WD40_repeat_dom_sf"/>
</dbReference>
<organism evidence="5 6">
    <name type="scientific">[Myrmecia] bisecta</name>
    <dbReference type="NCBI Taxonomy" id="41462"/>
    <lineage>
        <taxon>Eukaryota</taxon>
        <taxon>Viridiplantae</taxon>
        <taxon>Chlorophyta</taxon>
        <taxon>core chlorophytes</taxon>
        <taxon>Trebouxiophyceae</taxon>
        <taxon>Trebouxiales</taxon>
        <taxon>Trebouxiaceae</taxon>
        <taxon>Myrmecia</taxon>
    </lineage>
</organism>
<evidence type="ECO:0000256" key="3">
    <source>
        <dbReference type="PROSITE-ProRule" id="PRU00221"/>
    </source>
</evidence>
<dbReference type="InterPro" id="IPR020472">
    <property type="entry name" value="WD40_PAC1"/>
</dbReference>
<dbReference type="InterPro" id="IPR015943">
    <property type="entry name" value="WD40/YVTN_repeat-like_dom_sf"/>
</dbReference>
<gene>
    <name evidence="5" type="ORF">WJX72_009065</name>
</gene>
<keyword evidence="2" id="KW-0677">Repeat</keyword>
<dbReference type="InterPro" id="IPR019775">
    <property type="entry name" value="WD40_repeat_CS"/>
</dbReference>
<feature type="repeat" description="WD" evidence="3">
    <location>
        <begin position="595"/>
        <end position="629"/>
    </location>
</feature>
<dbReference type="Pfam" id="PF00400">
    <property type="entry name" value="WD40"/>
    <property type="match status" value="6"/>
</dbReference>
<name>A0AAW1Q4G6_9CHLO</name>
<evidence type="ECO:0000313" key="6">
    <source>
        <dbReference type="Proteomes" id="UP001489004"/>
    </source>
</evidence>
<dbReference type="InterPro" id="IPR001680">
    <property type="entry name" value="WD40_rpt"/>
</dbReference>
<dbReference type="PROSITE" id="PS50294">
    <property type="entry name" value="WD_REPEATS_REGION"/>
    <property type="match status" value="2"/>
</dbReference>
<feature type="compositionally biased region" description="Polar residues" evidence="4">
    <location>
        <begin position="1197"/>
        <end position="1221"/>
    </location>
</feature>
<feature type="repeat" description="WD" evidence="3">
    <location>
        <begin position="510"/>
        <end position="552"/>
    </location>
</feature>
<feature type="region of interest" description="Disordered" evidence="4">
    <location>
        <begin position="1197"/>
        <end position="1250"/>
    </location>
</feature>